<proteinExistence type="predicted"/>
<comment type="caution">
    <text evidence="3">The sequence shown here is derived from an EMBL/GenBank/DDBJ whole genome shotgun (WGS) entry which is preliminary data.</text>
</comment>
<dbReference type="PROSITE" id="PS50172">
    <property type="entry name" value="BRCT"/>
    <property type="match status" value="2"/>
</dbReference>
<evidence type="ECO:0000313" key="4">
    <source>
        <dbReference type="Proteomes" id="UP000324897"/>
    </source>
</evidence>
<evidence type="ECO:0000313" key="3">
    <source>
        <dbReference type="EMBL" id="TVU44457.1"/>
    </source>
</evidence>
<dbReference type="GO" id="GO:0005634">
    <property type="term" value="C:nucleus"/>
    <property type="evidence" value="ECO:0007669"/>
    <property type="project" value="TreeGrafter"/>
</dbReference>
<feature type="region of interest" description="Disordered" evidence="1">
    <location>
        <begin position="504"/>
        <end position="530"/>
    </location>
</feature>
<dbReference type="InterPro" id="IPR036420">
    <property type="entry name" value="BRCT_dom_sf"/>
</dbReference>
<dbReference type="PANTHER" id="PTHR15321">
    <property type="entry name" value="TUMOR SUPPRESSOR P53-BINDING PROTEIN 1"/>
    <property type="match status" value="1"/>
</dbReference>
<evidence type="ECO:0000256" key="1">
    <source>
        <dbReference type="SAM" id="MobiDB-lite"/>
    </source>
</evidence>
<dbReference type="GO" id="GO:0042393">
    <property type="term" value="F:histone binding"/>
    <property type="evidence" value="ECO:0007669"/>
    <property type="project" value="TreeGrafter"/>
</dbReference>
<accession>A0A5J9W952</accession>
<dbReference type="OrthoDB" id="646980at2759"/>
<dbReference type="GO" id="GO:0000077">
    <property type="term" value="P:DNA damage checkpoint signaling"/>
    <property type="evidence" value="ECO:0007669"/>
    <property type="project" value="TreeGrafter"/>
</dbReference>
<evidence type="ECO:0000259" key="2">
    <source>
        <dbReference type="PROSITE" id="PS50172"/>
    </source>
</evidence>
<name>A0A5J9W952_9POAL</name>
<dbReference type="SUPFAM" id="SSF52113">
    <property type="entry name" value="BRCT domain"/>
    <property type="match status" value="2"/>
</dbReference>
<dbReference type="InterPro" id="IPR047252">
    <property type="entry name" value="TP53BP1-like"/>
</dbReference>
<feature type="domain" description="BRCT" evidence="2">
    <location>
        <begin position="853"/>
        <end position="945"/>
    </location>
</feature>
<protein>
    <recommendedName>
        <fullName evidence="2">BRCT domain-containing protein</fullName>
    </recommendedName>
</protein>
<organism evidence="3 4">
    <name type="scientific">Eragrostis curvula</name>
    <name type="common">weeping love grass</name>
    <dbReference type="NCBI Taxonomy" id="38414"/>
    <lineage>
        <taxon>Eukaryota</taxon>
        <taxon>Viridiplantae</taxon>
        <taxon>Streptophyta</taxon>
        <taxon>Embryophyta</taxon>
        <taxon>Tracheophyta</taxon>
        <taxon>Spermatophyta</taxon>
        <taxon>Magnoliopsida</taxon>
        <taxon>Liliopsida</taxon>
        <taxon>Poales</taxon>
        <taxon>Poaceae</taxon>
        <taxon>PACMAD clade</taxon>
        <taxon>Chloridoideae</taxon>
        <taxon>Eragrostideae</taxon>
        <taxon>Eragrostidinae</taxon>
        <taxon>Eragrostis</taxon>
    </lineage>
</organism>
<dbReference type="FunFam" id="3.40.50.10190:FF:000081">
    <property type="entry name" value="BRCA1 C Terminus domain containing protein expressed"/>
    <property type="match status" value="1"/>
</dbReference>
<dbReference type="FunFam" id="3.40.50.10190:FF:000090">
    <property type="entry name" value="BRCA1 C Terminus domain containing protein expressed"/>
    <property type="match status" value="1"/>
</dbReference>
<keyword evidence="4" id="KW-1185">Reference proteome</keyword>
<dbReference type="EMBL" id="RWGY01000004">
    <property type="protein sequence ID" value="TVU44457.1"/>
    <property type="molecule type" value="Genomic_DNA"/>
</dbReference>
<reference evidence="3 4" key="1">
    <citation type="journal article" date="2019" name="Sci. Rep.">
        <title>A high-quality genome of Eragrostis curvula grass provides insights into Poaceae evolution and supports new strategies to enhance forage quality.</title>
        <authorList>
            <person name="Carballo J."/>
            <person name="Santos B.A.C.M."/>
            <person name="Zappacosta D."/>
            <person name="Garbus I."/>
            <person name="Selva J.P."/>
            <person name="Gallo C.A."/>
            <person name="Diaz A."/>
            <person name="Albertini E."/>
            <person name="Caccamo M."/>
            <person name="Echenique V."/>
        </authorList>
    </citation>
    <scope>NUCLEOTIDE SEQUENCE [LARGE SCALE GENOMIC DNA]</scope>
    <source>
        <strain evidence="4">cv. Victoria</strain>
        <tissue evidence="3">Leaf</tissue>
    </source>
</reference>
<dbReference type="AlphaFoldDB" id="A0A5J9W952"/>
<dbReference type="PANTHER" id="PTHR15321:SF3">
    <property type="entry name" value="TP53-BINDING PROTEIN 1"/>
    <property type="match status" value="1"/>
</dbReference>
<dbReference type="Gramene" id="TVU44457">
    <property type="protein sequence ID" value="TVU44457"/>
    <property type="gene ID" value="EJB05_03900"/>
</dbReference>
<dbReference type="GO" id="GO:0045944">
    <property type="term" value="P:positive regulation of transcription by RNA polymerase II"/>
    <property type="evidence" value="ECO:0007669"/>
    <property type="project" value="TreeGrafter"/>
</dbReference>
<dbReference type="InterPro" id="IPR001357">
    <property type="entry name" value="BRCT_dom"/>
</dbReference>
<dbReference type="Proteomes" id="UP000324897">
    <property type="component" value="Chromosome 5"/>
</dbReference>
<feature type="domain" description="BRCT" evidence="2">
    <location>
        <begin position="725"/>
        <end position="829"/>
    </location>
</feature>
<dbReference type="Gene3D" id="3.40.50.10190">
    <property type="entry name" value="BRCT domain"/>
    <property type="match status" value="2"/>
</dbReference>
<sequence>MSACCYHSPRFSEEIIWLPQWLQPYRPQTVDEHQKDEPGVPSPCCENFMFIRGPSQEHQNCQNAMVNAGGDSGFTLHLSGDEDTVGSTPISSNVQSFSLHLSSESAAELSPVEGNDNPQILNSGTCKGPLKSFCVDDQERKVDEACQNHFGAKDLQNDLPDVCKGASKEFNKPLDANRHSNVSRGKADVLKLRNADVNDAIELSVAASEAMVIAEMMLDDTLSNKLAEAAVEAALHVKEARKQLFDEELQHACGFSENYLDETDWLAELDEDEMVDVFQDVGLSLIHITRSSQDLNTGDLKLQNSQPSCPPCGTDTHILGNCSSEKQNNRWNSQNEDSNDHVSDSLAISRSANVLPNEPNLCYNSVNQGAPVKTILCSGNKKTDLQVFVQNSAALHGSLAARVTNDNIHKESGRVAAQMNVGKKIVKGLFQDETSFIPESISSDECRSTSGAASMEIIASSRASVCCKTEVFREENQDAESLDPLCSFVPCSVSCDEGHNSQAPVYKQSEGNSEYGINQPPECEQSKGKEKEFMYPNESPKFQDPDGEAGPSSVALVKSPEINVTSRRRQYGSLRPFSTIAPKSNLLEATSTHNADVEVCRPERFTPITLNKCIQHVQAAKQSMENEVEARTLQVFSKFQKKPCYSQDSSKHQITEQEIPQDVCQQAANLNVGKQYLKRKRVQFAEAKVSSRRTKNSRRMLTKSRFSRSDGRIGEILENSENIKNKEAIFQGVEFLLTGFQRQKEKEIESLIHKFGGHVLYKVPLFPLDKRKNMAEFQSWEPPIVLSPRKVSTAKFLYGCAMDAWTLHPNWLFDSVQAGVLLPPGKYVIRQRKALKHCSAFEQLLHPKCNALIFDGVGFLIHGKITFCSKFSNIIKHGGGQVFMSLQGLVESLKDGSTSHGIILVANEASAPRHLSHCGLEHDIKTAPANWIIDSLYSGKLIPLKKDRCASFRRIKMPSFQQQHVFVMSQEI</sequence>
<gene>
    <name evidence="3" type="ORF">EJB05_03900</name>
</gene>
<dbReference type="SMART" id="SM00292">
    <property type="entry name" value="BRCT"/>
    <property type="match status" value="2"/>
</dbReference>